<evidence type="ECO:0000256" key="5">
    <source>
        <dbReference type="ARBA" id="ARBA00023136"/>
    </source>
</evidence>
<dbReference type="PANTHER" id="PTHR33802:SF1">
    <property type="entry name" value="XK-RELATED PROTEIN"/>
    <property type="match status" value="1"/>
</dbReference>
<organism evidence="7 8">
    <name type="scientific">Cytobacillus firmus DS1</name>
    <dbReference type="NCBI Taxonomy" id="1307436"/>
    <lineage>
        <taxon>Bacteria</taxon>
        <taxon>Bacillati</taxon>
        <taxon>Bacillota</taxon>
        <taxon>Bacilli</taxon>
        <taxon>Bacillales</taxon>
        <taxon>Bacillaceae</taxon>
        <taxon>Cytobacillus</taxon>
    </lineage>
</organism>
<gene>
    <name evidence="7" type="ORF">PBF_01720</name>
</gene>
<name>W7LD01_CYTFI</name>
<feature type="transmembrane region" description="Helical" evidence="6">
    <location>
        <begin position="216"/>
        <end position="234"/>
    </location>
</feature>
<proteinExistence type="inferred from homology"/>
<evidence type="ECO:0000313" key="8">
    <source>
        <dbReference type="Proteomes" id="UP000019270"/>
    </source>
</evidence>
<dbReference type="GO" id="GO:0016020">
    <property type="term" value="C:membrane"/>
    <property type="evidence" value="ECO:0007669"/>
    <property type="project" value="UniProtKB-SubCell"/>
</dbReference>
<dbReference type="PANTHER" id="PTHR33802">
    <property type="entry name" value="SI:CH211-161H7.5-RELATED"/>
    <property type="match status" value="1"/>
</dbReference>
<comment type="caution">
    <text evidence="7">The sequence shown here is derived from an EMBL/GenBank/DDBJ whole genome shotgun (WGS) entry which is preliminary data.</text>
</comment>
<feature type="transmembrane region" description="Helical" evidence="6">
    <location>
        <begin position="75"/>
        <end position="95"/>
    </location>
</feature>
<evidence type="ECO:0008006" key="9">
    <source>
        <dbReference type="Google" id="ProtNLM"/>
    </source>
</evidence>
<dbReference type="InterPro" id="IPR004307">
    <property type="entry name" value="TspO_MBR"/>
</dbReference>
<evidence type="ECO:0000256" key="6">
    <source>
        <dbReference type="SAM" id="Phobius"/>
    </source>
</evidence>
<reference evidence="8" key="1">
    <citation type="submission" date="2013-03" db="EMBL/GenBank/DDBJ databases">
        <title>Draft genome sequence of Bacillus firmus DS1.</title>
        <authorList>
            <person name="Peng D."/>
            <person name="Zhu L."/>
            <person name="Sun M."/>
        </authorList>
    </citation>
    <scope>NUCLEOTIDE SEQUENCE [LARGE SCALE GENOMIC DNA]</scope>
    <source>
        <strain evidence="8">DS1</strain>
    </source>
</reference>
<feature type="transmembrane region" description="Helical" evidence="6">
    <location>
        <begin position="169"/>
        <end position="185"/>
    </location>
</feature>
<dbReference type="EMBL" id="APVL01000001">
    <property type="protein sequence ID" value="EWG13101.1"/>
    <property type="molecule type" value="Genomic_DNA"/>
</dbReference>
<dbReference type="Pfam" id="PF03073">
    <property type="entry name" value="TspO_MBR"/>
    <property type="match status" value="1"/>
</dbReference>
<comment type="subcellular location">
    <subcellularLocation>
        <location evidence="1">Membrane</location>
        <topology evidence="1">Multi-pass membrane protein</topology>
    </subcellularLocation>
</comment>
<keyword evidence="5 6" id="KW-0472">Membrane</keyword>
<feature type="transmembrane region" description="Helical" evidence="6">
    <location>
        <begin position="44"/>
        <end position="63"/>
    </location>
</feature>
<feature type="transmembrane region" description="Helical" evidence="6">
    <location>
        <begin position="192"/>
        <end position="210"/>
    </location>
</feature>
<evidence type="ECO:0000256" key="1">
    <source>
        <dbReference type="ARBA" id="ARBA00004141"/>
    </source>
</evidence>
<feature type="transmembrane region" description="Helical" evidence="6">
    <location>
        <begin position="101"/>
        <end position="121"/>
    </location>
</feature>
<accession>W7LD01</accession>
<feature type="transmembrane region" description="Helical" evidence="6">
    <location>
        <begin position="133"/>
        <end position="157"/>
    </location>
</feature>
<dbReference type="InterPro" id="IPR038330">
    <property type="entry name" value="TspO/MBR-related_sf"/>
</dbReference>
<reference evidence="7 8" key="2">
    <citation type="journal article" date="2016" name="Sci. Rep.">
        <title>A novel serine protease, Sep1, from Bacillus firmus DS-1 has nematicidal activity and degrades multiple intestinal-associated nematode proteins.</title>
        <authorList>
            <person name="Geng C."/>
            <person name="Nie X."/>
            <person name="Tang Z."/>
            <person name="Zhang Y."/>
            <person name="Lin J."/>
            <person name="Sun M."/>
            <person name="Peng D."/>
        </authorList>
    </citation>
    <scope>NUCLEOTIDE SEQUENCE [LARGE SCALE GENOMIC DNA]</scope>
    <source>
        <strain evidence="7 8">DS1</strain>
    </source>
</reference>
<keyword evidence="4 6" id="KW-1133">Transmembrane helix</keyword>
<dbReference type="Gene3D" id="1.20.1260.100">
    <property type="entry name" value="TspO/MBR protein"/>
    <property type="match status" value="1"/>
</dbReference>
<dbReference type="PATRIC" id="fig|1307436.3.peg.380"/>
<evidence type="ECO:0000256" key="2">
    <source>
        <dbReference type="ARBA" id="ARBA00007524"/>
    </source>
</evidence>
<dbReference type="eggNOG" id="COG1030">
    <property type="taxonomic scope" value="Bacteria"/>
</dbReference>
<evidence type="ECO:0000313" key="7">
    <source>
        <dbReference type="EMBL" id="EWG13101.1"/>
    </source>
</evidence>
<protein>
    <recommendedName>
        <fullName evidence="9">Tryptophan-rich sensory protein</fullName>
    </recommendedName>
</protein>
<evidence type="ECO:0000256" key="3">
    <source>
        <dbReference type="ARBA" id="ARBA00022692"/>
    </source>
</evidence>
<keyword evidence="3 6" id="KW-0812">Transmembrane</keyword>
<evidence type="ECO:0000256" key="4">
    <source>
        <dbReference type="ARBA" id="ARBA00022989"/>
    </source>
</evidence>
<dbReference type="AlphaFoldDB" id="W7LD01"/>
<comment type="similarity">
    <text evidence="2">Belongs to the TspO/BZRP family.</text>
</comment>
<dbReference type="Proteomes" id="UP000019270">
    <property type="component" value="Unassembled WGS sequence"/>
</dbReference>
<sequence>MILLFEIAAYLVMIAVNALANILPLNGQTTGEISNKLEVLFTPAGYVFSIWGFIYLLLGVWLARQIPKRRRSLPIYRQTSILFIVSCILNSLWIFAWHYEYFLLSVIIMIALLFILIFLYKSASEFDPEFLDIAPFSVYLGWISVAVIANISFYLTYIGWDGWGLKDSVWTYIMLAAATTLALVFRIKNNDWVYPLVFVWAFIGIGVRNMENDPNVAFAAYFAAFFTAAGILLTRKKR</sequence>